<accession>A0A7X2NLY4</accession>
<organism evidence="2 3">
    <name type="scientific">Clostridium porci</name>
    <dbReference type="NCBI Taxonomy" id="2605778"/>
    <lineage>
        <taxon>Bacteria</taxon>
        <taxon>Bacillati</taxon>
        <taxon>Bacillota</taxon>
        <taxon>Clostridia</taxon>
        <taxon>Eubacteriales</taxon>
        <taxon>Clostridiaceae</taxon>
        <taxon>Clostridium</taxon>
    </lineage>
</organism>
<dbReference type="RefSeq" id="WP_154472839.1">
    <property type="nucleotide sequence ID" value="NZ_VUMD01000010.1"/>
</dbReference>
<dbReference type="Gene3D" id="3.10.20.480">
    <property type="entry name" value="Antirestriction protein ArdA, domain 1"/>
    <property type="match status" value="1"/>
</dbReference>
<dbReference type="AlphaFoldDB" id="A0A7X2NLY4"/>
<feature type="region of interest" description="Disordered" evidence="1">
    <location>
        <begin position="216"/>
        <end position="238"/>
    </location>
</feature>
<gene>
    <name evidence="2" type="ORF">FYJ39_11985</name>
</gene>
<name>A0A7X2NLY4_9CLOT</name>
<comment type="caution">
    <text evidence="2">The sequence shown here is derived from an EMBL/GenBank/DDBJ whole genome shotgun (WGS) entry which is preliminary data.</text>
</comment>
<proteinExistence type="predicted"/>
<dbReference type="InterPro" id="IPR041895">
    <property type="entry name" value="ArdA_dom1"/>
</dbReference>
<protein>
    <submittedName>
        <fullName evidence="2">Antirestriction protein ArdA</fullName>
    </submittedName>
</protein>
<dbReference type="EMBL" id="VUMD01000010">
    <property type="protein sequence ID" value="MSS37272.1"/>
    <property type="molecule type" value="Genomic_DNA"/>
</dbReference>
<dbReference type="InterPro" id="IPR041893">
    <property type="entry name" value="ArdA_dom3"/>
</dbReference>
<dbReference type="Proteomes" id="UP000429958">
    <property type="component" value="Unassembled WGS sequence"/>
</dbReference>
<dbReference type="Pfam" id="PF07275">
    <property type="entry name" value="ArdA"/>
    <property type="match status" value="1"/>
</dbReference>
<evidence type="ECO:0000313" key="3">
    <source>
        <dbReference type="Proteomes" id="UP000429958"/>
    </source>
</evidence>
<evidence type="ECO:0000313" key="2">
    <source>
        <dbReference type="EMBL" id="MSS37272.1"/>
    </source>
</evidence>
<keyword evidence="3" id="KW-1185">Reference proteome</keyword>
<reference evidence="2 3" key="1">
    <citation type="submission" date="2019-08" db="EMBL/GenBank/DDBJ databases">
        <title>In-depth cultivation of the pig gut microbiome towards novel bacterial diversity and tailored functional studies.</title>
        <authorList>
            <person name="Wylensek D."/>
            <person name="Hitch T.C.A."/>
            <person name="Clavel T."/>
        </authorList>
    </citation>
    <scope>NUCLEOTIDE SEQUENCE [LARGE SCALE GENOMIC DNA]</scope>
    <source>
        <strain evidence="2 3">WCA-389-WT-23D1</strain>
    </source>
</reference>
<evidence type="ECO:0000256" key="1">
    <source>
        <dbReference type="SAM" id="MobiDB-lite"/>
    </source>
</evidence>
<dbReference type="Gene3D" id="1.10.10.1190">
    <property type="entry name" value="Antirestriction protein ArdA, domain 3"/>
    <property type="match status" value="1"/>
</dbReference>
<feature type="compositionally biased region" description="Basic and acidic residues" evidence="1">
    <location>
        <begin position="226"/>
        <end position="238"/>
    </location>
</feature>
<sequence>MFEAYVTNLGMYPERGVEVGEYLRFPTTIEEVQALFSRIGIDGKRYEEYFITDYQSDVLGLYDHLGEYESLDELNFLAHLLEEMTPDELEKLEAVMDAGEYTGSVKDLINLTQNLDCFEFYPGVKDEEELGRMYILEFEALTVPEHLIDYIDYEAYGRDVRINEGGHFAPGGYVFDNQSKFIEHYTGLDDIPEEYRISHVYARDEKEETRSILETIKQFKEAPPVPHKDKTGPSHEER</sequence>
<dbReference type="InterPro" id="IPR009899">
    <property type="entry name" value="ArdA"/>
</dbReference>